<dbReference type="OrthoDB" id="1917367at2759"/>
<dbReference type="PANTHER" id="PTHR11439">
    <property type="entry name" value="GAG-POL-RELATED RETROTRANSPOSON"/>
    <property type="match status" value="1"/>
</dbReference>
<evidence type="ECO:0000313" key="5">
    <source>
        <dbReference type="Proteomes" id="UP000321947"/>
    </source>
</evidence>
<dbReference type="EMBL" id="SSTE01007195">
    <property type="protein sequence ID" value="KAA0057390.1"/>
    <property type="molecule type" value="Genomic_DNA"/>
</dbReference>
<dbReference type="STRING" id="1194695.A0A5A7UQK1"/>
<evidence type="ECO:0000313" key="2">
    <source>
        <dbReference type="EMBL" id="KAA0057390.1"/>
    </source>
</evidence>
<sequence length="188" mass="21485">MIEEMTALDDNGTWDLVSCPARKKTIGCKWVFSVKVNPYGIVGQLKARLVSKAYAQTYEHGDIQEEVYIEQPSGFVAQRESDYKVCRLQKSLYGLKQSSREWFGKFSQALVRFGGNLVSWKSEKQNVVSCSSAESEYKSCDNQVALRIASNPVFHERTKHIEVDCHFIREKIQDELVSTGYVKTEEQL</sequence>
<gene>
    <name evidence="3" type="ORF">E5676_scaffold216G00600</name>
    <name evidence="2" type="ORF">E6C27_scaffold280G002600</name>
</gene>
<protein>
    <submittedName>
        <fullName evidence="2">Integrase core domain containing protein</fullName>
    </submittedName>
</protein>
<dbReference type="Pfam" id="PF07727">
    <property type="entry name" value="RVT_2"/>
    <property type="match status" value="1"/>
</dbReference>
<feature type="domain" description="Reverse transcriptase Ty1/copia-type" evidence="1">
    <location>
        <begin position="57"/>
        <end position="113"/>
    </location>
</feature>
<evidence type="ECO:0000259" key="1">
    <source>
        <dbReference type="Pfam" id="PF07727"/>
    </source>
</evidence>
<organism evidence="2 4">
    <name type="scientific">Cucumis melo var. makuwa</name>
    <name type="common">Oriental melon</name>
    <dbReference type="NCBI Taxonomy" id="1194695"/>
    <lineage>
        <taxon>Eukaryota</taxon>
        <taxon>Viridiplantae</taxon>
        <taxon>Streptophyta</taxon>
        <taxon>Embryophyta</taxon>
        <taxon>Tracheophyta</taxon>
        <taxon>Spermatophyta</taxon>
        <taxon>Magnoliopsida</taxon>
        <taxon>eudicotyledons</taxon>
        <taxon>Gunneridae</taxon>
        <taxon>Pentapetalae</taxon>
        <taxon>rosids</taxon>
        <taxon>fabids</taxon>
        <taxon>Cucurbitales</taxon>
        <taxon>Cucurbitaceae</taxon>
        <taxon>Benincaseae</taxon>
        <taxon>Cucumis</taxon>
    </lineage>
</organism>
<name>A0A5A7UQK1_CUCMM</name>
<proteinExistence type="predicted"/>
<dbReference type="CDD" id="cd09272">
    <property type="entry name" value="RNase_HI_RT_Ty1"/>
    <property type="match status" value="1"/>
</dbReference>
<evidence type="ECO:0000313" key="3">
    <source>
        <dbReference type="EMBL" id="TYK30087.1"/>
    </source>
</evidence>
<accession>A0A5A7UQK1</accession>
<reference evidence="4 5" key="1">
    <citation type="submission" date="2019-08" db="EMBL/GenBank/DDBJ databases">
        <title>Draft genome sequences of two oriental melons (Cucumis melo L. var makuwa).</title>
        <authorList>
            <person name="Kwon S.-Y."/>
        </authorList>
    </citation>
    <scope>NUCLEOTIDE SEQUENCE [LARGE SCALE GENOMIC DNA]</scope>
    <source>
        <strain evidence="5">cv. Chang Bougi</strain>
        <strain evidence="4">cv. SW 3</strain>
        <tissue evidence="2">Leaf</tissue>
    </source>
</reference>
<dbReference type="Proteomes" id="UP000321393">
    <property type="component" value="Unassembled WGS sequence"/>
</dbReference>
<comment type="caution">
    <text evidence="2">The sequence shown here is derived from an EMBL/GenBank/DDBJ whole genome shotgun (WGS) entry which is preliminary data.</text>
</comment>
<evidence type="ECO:0000313" key="4">
    <source>
        <dbReference type="Proteomes" id="UP000321393"/>
    </source>
</evidence>
<dbReference type="InterPro" id="IPR013103">
    <property type="entry name" value="RVT_2"/>
</dbReference>
<dbReference type="PANTHER" id="PTHR11439:SF467">
    <property type="entry name" value="INTEGRASE CATALYTIC DOMAIN-CONTAINING PROTEIN"/>
    <property type="match status" value="1"/>
</dbReference>
<dbReference type="Proteomes" id="UP000321947">
    <property type="component" value="Unassembled WGS sequence"/>
</dbReference>
<dbReference type="EMBL" id="SSTD01000775">
    <property type="protein sequence ID" value="TYK30087.1"/>
    <property type="molecule type" value="Genomic_DNA"/>
</dbReference>
<dbReference type="AlphaFoldDB" id="A0A5A7UQK1"/>